<reference evidence="1" key="1">
    <citation type="submission" date="2019-11" db="UniProtKB">
        <authorList>
            <consortium name="WormBaseParasite"/>
        </authorList>
    </citation>
    <scope>IDENTIFICATION</scope>
</reference>
<dbReference type="AlphaFoldDB" id="A0A5K3EIG7"/>
<sequence length="455" mass="53071">MSKSVKRLMAFRRKLYCLRLRRFALMLQNCQKTESLLCLLGRFTYTSLIHCETFESLYCDRQRIMCMMWILLSRHMFAEAAKLMVFAIHNYSMSPSWIWRAAFHIFRCARRPAGLCIFSRNMNPFQMIDENNRILEAILSQMVIKNWEGAVAERPDKLSQKRMRNVDLSREPECLHVQRLQRLYEGLSYFALWHLNKDRPSGAQYLEKAKNRFSEVESLIDHGHICDVFIRPYVHILLHEDQASEALELLQKYATQQTNNPNTDYYLAEWYLHTAIGRSAFPENADEFREVLEEALPVSVDCEEMPPLLKHLVAFSLRLLPMPAAPNLVDADKSRHCIIADICCSRGFHEAALDIAFKLLDHPSWCRFRRPWLLLQTCISKIGISSEQVSRLWTLRTATWKLYVLSRPDLCDEGRSAKLLLKSVPRVESETVVPQPDEYGPILEVNCLRSFSETS</sequence>
<protein>
    <submittedName>
        <fullName evidence="1">TATA box-binding protein-associated factor RNA polymerase I subunit A</fullName>
    </submittedName>
</protein>
<evidence type="ECO:0000313" key="1">
    <source>
        <dbReference type="WBParaSite" id="MCU_000777-RB"/>
    </source>
</evidence>
<dbReference type="Pfam" id="PF14929">
    <property type="entry name" value="TAF1_subA"/>
    <property type="match status" value="1"/>
</dbReference>
<dbReference type="PANTHER" id="PTHR32122">
    <property type="entry name" value="TATA BOX-BINDING PROTEIN ASSOCIATED FACTOR RNA POLYMERASE I SUBUNIT A"/>
    <property type="match status" value="1"/>
</dbReference>
<accession>A0A5K3EIG7</accession>
<dbReference type="WBParaSite" id="MCU_000777-RB">
    <property type="protein sequence ID" value="MCU_000777-RB"/>
    <property type="gene ID" value="MCU_000777"/>
</dbReference>
<dbReference type="GO" id="GO:0006360">
    <property type="term" value="P:transcription by RNA polymerase I"/>
    <property type="evidence" value="ECO:0007669"/>
    <property type="project" value="InterPro"/>
</dbReference>
<name>A0A5K3EIG7_MESCO</name>
<dbReference type="InterPro" id="IPR052669">
    <property type="entry name" value="SL1/TIF-IB_Component"/>
</dbReference>
<organism evidence="1">
    <name type="scientific">Mesocestoides corti</name>
    <name type="common">Flatworm</name>
    <dbReference type="NCBI Taxonomy" id="53468"/>
    <lineage>
        <taxon>Eukaryota</taxon>
        <taxon>Metazoa</taxon>
        <taxon>Spiralia</taxon>
        <taxon>Lophotrochozoa</taxon>
        <taxon>Platyhelminthes</taxon>
        <taxon>Cestoda</taxon>
        <taxon>Eucestoda</taxon>
        <taxon>Cyclophyllidea</taxon>
        <taxon>Mesocestoididae</taxon>
        <taxon>Mesocestoides</taxon>
    </lineage>
</organism>
<proteinExistence type="predicted"/>
<dbReference type="InterPro" id="IPR039495">
    <property type="entry name" value="TAF1A"/>
</dbReference>
<dbReference type="PANTHER" id="PTHR32122:SF1">
    <property type="entry name" value="TATA BOX-BINDING PROTEIN-ASSOCIATED FACTOR RNA POLYMERASE I SUBUNIT A"/>
    <property type="match status" value="1"/>
</dbReference>
<dbReference type="GO" id="GO:0000120">
    <property type="term" value="C:RNA polymerase I transcription regulator complex"/>
    <property type="evidence" value="ECO:0007669"/>
    <property type="project" value="InterPro"/>
</dbReference>